<dbReference type="InterPro" id="IPR036291">
    <property type="entry name" value="NAD(P)-bd_dom_sf"/>
</dbReference>
<dbReference type="RefSeq" id="WP_072948460.1">
    <property type="nucleotide sequence ID" value="NZ_FRCT01000002.1"/>
</dbReference>
<evidence type="ECO:0000313" key="3">
    <source>
        <dbReference type="Proteomes" id="UP000184394"/>
    </source>
</evidence>
<reference evidence="2 3" key="1">
    <citation type="submission" date="2016-11" db="EMBL/GenBank/DDBJ databases">
        <authorList>
            <person name="Jaros S."/>
            <person name="Januszkiewicz K."/>
            <person name="Wedrychowicz H."/>
        </authorList>
    </citation>
    <scope>NUCLEOTIDE SEQUENCE [LARGE SCALE GENOMIC DNA]</scope>
    <source>
        <strain evidence="2 3">Y1</strain>
    </source>
</reference>
<proteinExistence type="predicted"/>
<evidence type="ECO:0000313" key="2">
    <source>
        <dbReference type="EMBL" id="SHM23362.1"/>
    </source>
</evidence>
<dbReference type="EMBL" id="FRCT01000002">
    <property type="protein sequence ID" value="SHM23362.1"/>
    <property type="molecule type" value="Genomic_DNA"/>
</dbReference>
<dbReference type="PANTHER" id="PTHR43245">
    <property type="entry name" value="BIFUNCTIONAL POLYMYXIN RESISTANCE PROTEIN ARNA"/>
    <property type="match status" value="1"/>
</dbReference>
<organism evidence="2 3">
    <name type="scientific">Ruminococcus flavefaciens</name>
    <dbReference type="NCBI Taxonomy" id="1265"/>
    <lineage>
        <taxon>Bacteria</taxon>
        <taxon>Bacillati</taxon>
        <taxon>Bacillota</taxon>
        <taxon>Clostridia</taxon>
        <taxon>Eubacteriales</taxon>
        <taxon>Oscillospiraceae</taxon>
        <taxon>Ruminococcus</taxon>
    </lineage>
</organism>
<feature type="domain" description="NAD-dependent epimerase/dehydratase" evidence="1">
    <location>
        <begin position="4"/>
        <end position="204"/>
    </location>
</feature>
<dbReference type="OrthoDB" id="9809586at2"/>
<dbReference type="SUPFAM" id="SSF51735">
    <property type="entry name" value="NAD(P)-binding Rossmann-fold domains"/>
    <property type="match status" value="1"/>
</dbReference>
<dbReference type="Proteomes" id="UP000184394">
    <property type="component" value="Unassembled WGS sequence"/>
</dbReference>
<protein>
    <submittedName>
        <fullName evidence="2">Nucleoside-diphosphate-sugar epimerase</fullName>
    </submittedName>
</protein>
<name>A0A1M7H406_RUMFL</name>
<dbReference type="Gene3D" id="3.40.50.720">
    <property type="entry name" value="NAD(P)-binding Rossmann-like Domain"/>
    <property type="match status" value="1"/>
</dbReference>
<sequence>MKLLVTGGTVFASRYTAEYFSKLGHSVYVLNRGNKPQSQNVTPIIADRHSLGEILKPLHFDAVIDVTAYNADDINSLIDGLGSFDKYIFISSSAVYPETLQQPFCETMETGPNSIWGNYGKDKIEAEKALLDRVQDACIIRPPYLCGPMNNLYREAFVFECAEQDIPFYLPEDSSMKIQFFHIGDLCRLIEKILITDISEHIINTGYPVPISIKEWVTLCYETVGKTPVFKYVSSEIPQRSYFPFYKYEYTLSVNRMSNIIDGLTPLKESLKSSYEWFINNRDLIVRKPLIDFIDKNL</sequence>
<accession>A0A1M7H406</accession>
<dbReference type="AlphaFoldDB" id="A0A1M7H406"/>
<evidence type="ECO:0000259" key="1">
    <source>
        <dbReference type="Pfam" id="PF01370"/>
    </source>
</evidence>
<dbReference type="InterPro" id="IPR001509">
    <property type="entry name" value="Epimerase_deHydtase"/>
</dbReference>
<dbReference type="Pfam" id="PF01370">
    <property type="entry name" value="Epimerase"/>
    <property type="match status" value="1"/>
</dbReference>
<gene>
    <name evidence="2" type="ORF">SAMN04487860_102114</name>
</gene>
<dbReference type="InterPro" id="IPR050177">
    <property type="entry name" value="Lipid_A_modif_metabolic_enz"/>
</dbReference>